<reference evidence="1 2" key="1">
    <citation type="submission" date="2024-04" db="EMBL/GenBank/DDBJ databases">
        <authorList>
            <person name="Rising A."/>
            <person name="Reimegard J."/>
            <person name="Sonavane S."/>
            <person name="Akerstrom W."/>
            <person name="Nylinder S."/>
            <person name="Hedman E."/>
            <person name="Kallberg Y."/>
        </authorList>
    </citation>
    <scope>NUCLEOTIDE SEQUENCE [LARGE SCALE GENOMIC DNA]</scope>
</reference>
<evidence type="ECO:0000313" key="2">
    <source>
        <dbReference type="Proteomes" id="UP001497382"/>
    </source>
</evidence>
<comment type="caution">
    <text evidence="1">The sequence shown here is derived from an EMBL/GenBank/DDBJ whole genome shotgun (WGS) entry which is preliminary data.</text>
</comment>
<proteinExistence type="predicted"/>
<accession>A0AAV2ARW9</accession>
<name>A0AAV2ARW9_9ARAC</name>
<protein>
    <submittedName>
        <fullName evidence="1">Uncharacterized protein</fullName>
    </submittedName>
</protein>
<dbReference type="Proteomes" id="UP001497382">
    <property type="component" value="Unassembled WGS sequence"/>
</dbReference>
<evidence type="ECO:0000313" key="1">
    <source>
        <dbReference type="EMBL" id="CAL1286798.1"/>
    </source>
</evidence>
<dbReference type="AlphaFoldDB" id="A0AAV2ARW9"/>
<dbReference type="EMBL" id="CAXIEN010000209">
    <property type="protein sequence ID" value="CAL1286798.1"/>
    <property type="molecule type" value="Genomic_DNA"/>
</dbReference>
<gene>
    <name evidence="1" type="ORF">LARSCL_LOCUS14445</name>
</gene>
<organism evidence="1 2">
    <name type="scientific">Larinioides sclopetarius</name>
    <dbReference type="NCBI Taxonomy" id="280406"/>
    <lineage>
        <taxon>Eukaryota</taxon>
        <taxon>Metazoa</taxon>
        <taxon>Ecdysozoa</taxon>
        <taxon>Arthropoda</taxon>
        <taxon>Chelicerata</taxon>
        <taxon>Arachnida</taxon>
        <taxon>Araneae</taxon>
        <taxon>Araneomorphae</taxon>
        <taxon>Entelegynae</taxon>
        <taxon>Araneoidea</taxon>
        <taxon>Araneidae</taxon>
        <taxon>Larinioides</taxon>
    </lineage>
</organism>
<sequence length="36" mass="4113">MLLSDTYKVKSSAIQNNSQNMQSHCIQKGTCIVFFF</sequence>
<keyword evidence="2" id="KW-1185">Reference proteome</keyword>